<accession>A0A5K1K6X0</accession>
<organism evidence="2">
    <name type="scientific">Ganoderma boninense</name>
    <dbReference type="NCBI Taxonomy" id="34458"/>
    <lineage>
        <taxon>Eukaryota</taxon>
        <taxon>Fungi</taxon>
        <taxon>Dikarya</taxon>
        <taxon>Basidiomycota</taxon>
        <taxon>Agaricomycotina</taxon>
        <taxon>Agaricomycetes</taxon>
        <taxon>Polyporales</taxon>
        <taxon>Polyporaceae</taxon>
        <taxon>Ganoderma</taxon>
    </lineage>
</organism>
<feature type="compositionally biased region" description="Polar residues" evidence="1">
    <location>
        <begin position="105"/>
        <end position="141"/>
    </location>
</feature>
<name>A0A5K1K6X0_9APHY</name>
<reference evidence="2" key="1">
    <citation type="submission" date="2019-10" db="EMBL/GenBank/DDBJ databases">
        <authorList>
            <person name="Nor Muhammad N."/>
        </authorList>
    </citation>
    <scope>NUCLEOTIDE SEQUENCE</scope>
</reference>
<evidence type="ECO:0000313" key="2">
    <source>
        <dbReference type="EMBL" id="VWP01832.1"/>
    </source>
</evidence>
<proteinExistence type="predicted"/>
<dbReference type="AlphaFoldDB" id="A0A5K1K6X0"/>
<evidence type="ECO:0000256" key="1">
    <source>
        <dbReference type="SAM" id="MobiDB-lite"/>
    </source>
</evidence>
<sequence length="248" mass="25924">MSSVRYNLRNRPSGPHTGVHSGLAPPPGTLPAQSPQGTDVSSDSELSDAPSVRSSTSVRPGVSYHQAASTNVGANTGSLRDQVADPRAGADPVLSNEREADLCSVTPQPSAVGSSPLSTSDKENNNISSSAQSPENPQDTMAAQKEPVDKDVGQWTELPVAGGEGQLSDTAGLNHEQRHTVKAAEKSLTDEQRGCIQKRMLKVHHNRAASSSSRGEGPSTFAKGKSVDARNWGAAGISDEELDPDAQR</sequence>
<gene>
    <name evidence="2" type="primary">G4MZY1</name>
</gene>
<feature type="compositionally biased region" description="Basic and acidic residues" evidence="1">
    <location>
        <begin position="175"/>
        <end position="191"/>
    </location>
</feature>
<feature type="compositionally biased region" description="Polar residues" evidence="1">
    <location>
        <begin position="66"/>
        <end position="79"/>
    </location>
</feature>
<feature type="region of interest" description="Disordered" evidence="1">
    <location>
        <begin position="203"/>
        <end position="248"/>
    </location>
</feature>
<dbReference type="EMBL" id="LR729702">
    <property type="protein sequence ID" value="VWP01832.1"/>
    <property type="molecule type" value="Genomic_DNA"/>
</dbReference>
<feature type="compositionally biased region" description="Acidic residues" evidence="1">
    <location>
        <begin position="238"/>
        <end position="248"/>
    </location>
</feature>
<feature type="compositionally biased region" description="Polar residues" evidence="1">
    <location>
        <begin position="31"/>
        <end position="44"/>
    </location>
</feature>
<feature type="region of interest" description="Disordered" evidence="1">
    <location>
        <begin position="1"/>
        <end position="191"/>
    </location>
</feature>
<protein>
    <submittedName>
        <fullName evidence="2">Peroxisomal hydratase-dehydrogenase-epimerase</fullName>
    </submittedName>
</protein>